<gene>
    <name evidence="2" type="primary">cas8c</name>
    <name evidence="2" type="ORF">Q8947_02775</name>
</gene>
<protein>
    <submittedName>
        <fullName evidence="2">Type I-C CRISPR-associated protein Cas8c/Csd1</fullName>
    </submittedName>
</protein>
<evidence type="ECO:0000256" key="1">
    <source>
        <dbReference type="SAM" id="MobiDB-lite"/>
    </source>
</evidence>
<reference evidence="2 3" key="1">
    <citation type="submission" date="2023-08" db="EMBL/GenBank/DDBJ databases">
        <title>Alcaligenaceae gen. nov., a novel taxon isolated from the sludge of Yixing Pesticide Factory.</title>
        <authorList>
            <person name="Ruan L."/>
        </authorList>
    </citation>
    <scope>NUCLEOTIDE SEQUENCE [LARGE SCALE GENOMIC DNA]</scope>
    <source>
        <strain evidence="2 3">LG-2</strain>
    </source>
</reference>
<organism evidence="2 3">
    <name type="scientific">Yanghanlia caeni</name>
    <dbReference type="NCBI Taxonomy" id="3064283"/>
    <lineage>
        <taxon>Bacteria</taxon>
        <taxon>Pseudomonadati</taxon>
        <taxon>Pseudomonadota</taxon>
        <taxon>Betaproteobacteria</taxon>
        <taxon>Burkholderiales</taxon>
        <taxon>Alcaligenaceae</taxon>
        <taxon>Yanghanlia</taxon>
    </lineage>
</organism>
<dbReference type="NCBIfam" id="TIGR01863">
    <property type="entry name" value="cas_Csd1"/>
    <property type="match status" value="1"/>
</dbReference>
<dbReference type="Proteomes" id="UP001232156">
    <property type="component" value="Unassembled WGS sequence"/>
</dbReference>
<dbReference type="EMBL" id="JAUZQE010000004">
    <property type="protein sequence ID" value="MDR4124908.1"/>
    <property type="molecule type" value="Genomic_DNA"/>
</dbReference>
<accession>A0ABU1D399</accession>
<comment type="caution">
    <text evidence="2">The sequence shown here is derived from an EMBL/GenBank/DDBJ whole genome shotgun (WGS) entry which is preliminary data.</text>
</comment>
<proteinExistence type="predicted"/>
<name>A0ABU1D399_9BURK</name>
<sequence>MSWLADLHDVYQRAYGSVADGMPPLMPIAHTTIQAHVEIVLDASGNFVRAEVLTRADATTLIPCTERSGGRSGSRPAAHPLCDKLQYVAADFLEHGGVVTSGFANDPAEPHRSYHDLLSTWTHSTHTHPKLKAILAYVENGTVVADLVGARILPIDSQGHLLTEWSGEKDDSPSIFKILPPGQQPQDAVVRWRVDTGGLQHGCWEDDSLISSWIDHYASLQSRRGFCMVTGQETSLAEQHPAKLRHAADKAKLISSNDTSGFTFRGRFTEAEQAAGVSFEATQKAHNALRWLIECQGSRNGDQVIVAWAAHTIEAPNPTELIFNPFPEDEESRIPQAGATIGHAYALRLKQAIAGYRARFDDAEDVIVMALDAATPGRMAITYYRRLPGSEFLRRLENWHLAFAWVQCHGISKGTRLEFVGPPTPNEIAEAAYGVSLNEKLKNATRARLLPCIVDGTPFPPDLVRAACQRASNRIGLDWWEWERTLGIACALYKGAHPERSYDMALDRTRRSRDYLFGRLLAIADNLEQMALNLSKEGRETNAARQMAHFARQPMSSWLDLDSQKLPPYRSRLQVLAPDFLRSRQNEIQEVCNLFDPDDFNDTPLTGEFLLGFHCQRSALFEKTEKKEKTDSTENTDEASPTNWKSE</sequence>
<evidence type="ECO:0000313" key="3">
    <source>
        <dbReference type="Proteomes" id="UP001232156"/>
    </source>
</evidence>
<dbReference type="CDD" id="cd09757">
    <property type="entry name" value="Cas8c_I-C"/>
    <property type="match status" value="1"/>
</dbReference>
<dbReference type="RefSeq" id="WP_347286388.1">
    <property type="nucleotide sequence ID" value="NZ_JAUZQE010000004.1"/>
</dbReference>
<dbReference type="Pfam" id="PF09709">
    <property type="entry name" value="Cas_Csd1"/>
    <property type="match status" value="1"/>
</dbReference>
<keyword evidence="3" id="KW-1185">Reference proteome</keyword>
<feature type="compositionally biased region" description="Basic and acidic residues" evidence="1">
    <location>
        <begin position="623"/>
        <end position="632"/>
    </location>
</feature>
<feature type="region of interest" description="Disordered" evidence="1">
    <location>
        <begin position="623"/>
        <end position="647"/>
    </location>
</feature>
<dbReference type="InterPro" id="IPR010144">
    <property type="entry name" value="CRISPR-assoc_prot_Csd1-typ"/>
</dbReference>
<evidence type="ECO:0000313" key="2">
    <source>
        <dbReference type="EMBL" id="MDR4124908.1"/>
    </source>
</evidence>